<evidence type="ECO:0000313" key="9">
    <source>
        <dbReference type="Proteomes" id="UP000317036"/>
    </source>
</evidence>
<dbReference type="Proteomes" id="UP000317036">
    <property type="component" value="Unassembled WGS sequence"/>
</dbReference>
<evidence type="ECO:0000256" key="6">
    <source>
        <dbReference type="ARBA" id="ARBA00023136"/>
    </source>
</evidence>
<accession>A0A559JMD5</accession>
<dbReference type="Gene3D" id="3.30.565.10">
    <property type="entry name" value="Histidine kinase-like ATPase, C-terminal domain"/>
    <property type="match status" value="1"/>
</dbReference>
<evidence type="ECO:0000256" key="1">
    <source>
        <dbReference type="ARBA" id="ARBA00004651"/>
    </source>
</evidence>
<dbReference type="InterPro" id="IPR010559">
    <property type="entry name" value="Sig_transdc_His_kin_internal"/>
</dbReference>
<dbReference type="GO" id="GO:0005886">
    <property type="term" value="C:plasma membrane"/>
    <property type="evidence" value="ECO:0007669"/>
    <property type="project" value="UniProtKB-SubCell"/>
</dbReference>
<keyword evidence="2" id="KW-1003">Cell membrane</keyword>
<dbReference type="CDD" id="cd06225">
    <property type="entry name" value="HAMP"/>
    <property type="match status" value="1"/>
</dbReference>
<dbReference type="GO" id="GO:0000155">
    <property type="term" value="F:phosphorelay sensor kinase activity"/>
    <property type="evidence" value="ECO:0007669"/>
    <property type="project" value="InterPro"/>
</dbReference>
<dbReference type="InterPro" id="IPR050640">
    <property type="entry name" value="Bact_2-comp_sensor_kinase"/>
</dbReference>
<gene>
    <name evidence="8" type="ORF">FPZ49_32555</name>
</gene>
<dbReference type="InterPro" id="IPR003594">
    <property type="entry name" value="HATPase_dom"/>
</dbReference>
<keyword evidence="3" id="KW-0597">Phosphoprotein</keyword>
<reference evidence="8 9" key="1">
    <citation type="submission" date="2019-07" db="EMBL/GenBank/DDBJ databases">
        <authorList>
            <person name="Kim J."/>
        </authorList>
    </citation>
    <scope>NUCLEOTIDE SEQUENCE [LARGE SCALE GENOMIC DNA]</scope>
    <source>
        <strain evidence="8 9">JC52</strain>
    </source>
</reference>
<dbReference type="RefSeq" id="WP_144854463.1">
    <property type="nucleotide sequence ID" value="NZ_VNJI01000071.1"/>
</dbReference>
<evidence type="ECO:0000256" key="5">
    <source>
        <dbReference type="ARBA" id="ARBA00022777"/>
    </source>
</evidence>
<keyword evidence="9" id="KW-1185">Reference proteome</keyword>
<evidence type="ECO:0000256" key="3">
    <source>
        <dbReference type="ARBA" id="ARBA00022553"/>
    </source>
</evidence>
<evidence type="ECO:0000313" key="8">
    <source>
        <dbReference type="EMBL" id="TVY01044.1"/>
    </source>
</evidence>
<keyword evidence="6" id="KW-0472">Membrane</keyword>
<organism evidence="8 9">
    <name type="scientific">Paenibacillus cremeus</name>
    <dbReference type="NCBI Taxonomy" id="2163881"/>
    <lineage>
        <taxon>Bacteria</taxon>
        <taxon>Bacillati</taxon>
        <taxon>Bacillota</taxon>
        <taxon>Bacilli</taxon>
        <taxon>Bacillales</taxon>
        <taxon>Paenibacillaceae</taxon>
        <taxon>Paenibacillus</taxon>
    </lineage>
</organism>
<dbReference type="InterPro" id="IPR003660">
    <property type="entry name" value="HAMP_dom"/>
</dbReference>
<protein>
    <recommendedName>
        <fullName evidence="7">HAMP domain-containing protein</fullName>
    </recommendedName>
</protein>
<dbReference type="SUPFAM" id="SSF55874">
    <property type="entry name" value="ATPase domain of HSP90 chaperone/DNA topoisomerase II/histidine kinase"/>
    <property type="match status" value="1"/>
</dbReference>
<keyword evidence="5" id="KW-0418">Kinase</keyword>
<name>A0A559JMD5_9BACL</name>
<dbReference type="PANTHER" id="PTHR34220">
    <property type="entry name" value="SENSOR HISTIDINE KINASE YPDA"/>
    <property type="match status" value="1"/>
</dbReference>
<evidence type="ECO:0000256" key="4">
    <source>
        <dbReference type="ARBA" id="ARBA00022679"/>
    </source>
</evidence>
<keyword evidence="4" id="KW-0808">Transferase</keyword>
<dbReference type="AlphaFoldDB" id="A0A559JMD5"/>
<dbReference type="EMBL" id="VNJI01000071">
    <property type="protein sequence ID" value="TVY01044.1"/>
    <property type="molecule type" value="Genomic_DNA"/>
</dbReference>
<evidence type="ECO:0000256" key="2">
    <source>
        <dbReference type="ARBA" id="ARBA00022475"/>
    </source>
</evidence>
<comment type="subcellular location">
    <subcellularLocation>
        <location evidence="1">Cell membrane</location>
        <topology evidence="1">Multi-pass membrane protein</topology>
    </subcellularLocation>
</comment>
<dbReference type="OrthoDB" id="9776552at2"/>
<dbReference type="Pfam" id="PF06580">
    <property type="entry name" value="His_kinase"/>
    <property type="match status" value="1"/>
</dbReference>
<dbReference type="PROSITE" id="PS50885">
    <property type="entry name" value="HAMP"/>
    <property type="match status" value="1"/>
</dbReference>
<dbReference type="PANTHER" id="PTHR34220:SF7">
    <property type="entry name" value="SENSOR HISTIDINE KINASE YPDA"/>
    <property type="match status" value="1"/>
</dbReference>
<comment type="caution">
    <text evidence="8">The sequence shown here is derived from an EMBL/GenBank/DDBJ whole genome shotgun (WGS) entry which is preliminary data.</text>
</comment>
<proteinExistence type="predicted"/>
<dbReference type="Pfam" id="PF02518">
    <property type="entry name" value="HATPase_c"/>
    <property type="match status" value="1"/>
</dbReference>
<feature type="domain" description="HAMP" evidence="7">
    <location>
        <begin position="12"/>
        <end position="41"/>
    </location>
</feature>
<sequence length="289" mass="33415">MTLGSGEMFVRAQVHPGRQDELNELNESFNQMVEKLHRLIDEVHTSELREKELVIKQRETMLKSMQAQINPHFLYNTLEVINSYAILENVMPISRMATSLAALFRYSITNDSEKVSLYEEMKHVQTYLDIQKERYEHLTVQLQWSWDDLRYIQTLRLTLQPLVENVFRHAYEKHERYPEYIAIQGEPTPKGYRVTIIDHGGGMDASVMEKLNLAFRSSSETEYSLPGKEHDEDHRSGNVGLWNVHQRLRLSFGEPYGLYISSSSSQGTCMEVQLPAIIGGNEDAKNDSC</sequence>
<evidence type="ECO:0000259" key="7">
    <source>
        <dbReference type="PROSITE" id="PS50885"/>
    </source>
</evidence>
<dbReference type="InterPro" id="IPR036890">
    <property type="entry name" value="HATPase_C_sf"/>
</dbReference>